<evidence type="ECO:0000256" key="2">
    <source>
        <dbReference type="PROSITE-ProRule" id="PRU00317"/>
    </source>
</evidence>
<feature type="repeat" description="Pumilio" evidence="2">
    <location>
        <begin position="29"/>
        <end position="65"/>
    </location>
</feature>
<protein>
    <recommendedName>
        <fullName evidence="3">PUM-HD domain-containing protein</fullName>
    </recommendedName>
</protein>
<dbReference type="InterPro" id="IPR011989">
    <property type="entry name" value="ARM-like"/>
</dbReference>
<reference evidence="4 5" key="1">
    <citation type="journal article" date="2013" name="Curr. Biol.">
        <title>The Genome of the Foraminiferan Reticulomyxa filosa.</title>
        <authorList>
            <person name="Glockner G."/>
            <person name="Hulsmann N."/>
            <person name="Schleicher M."/>
            <person name="Noegel A.A."/>
            <person name="Eichinger L."/>
            <person name="Gallinger C."/>
            <person name="Pawlowski J."/>
            <person name="Sierra R."/>
            <person name="Euteneuer U."/>
            <person name="Pillet L."/>
            <person name="Moustafa A."/>
            <person name="Platzer M."/>
            <person name="Groth M."/>
            <person name="Szafranski K."/>
            <person name="Schliwa M."/>
        </authorList>
    </citation>
    <scope>NUCLEOTIDE SEQUENCE [LARGE SCALE GENOMIC DNA]</scope>
</reference>
<name>X6MQ99_RETFI</name>
<dbReference type="PROSITE" id="PS50302">
    <property type="entry name" value="PUM"/>
    <property type="match status" value="1"/>
</dbReference>
<dbReference type="EMBL" id="ASPP01019306">
    <property type="protein sequence ID" value="ETO15270.1"/>
    <property type="molecule type" value="Genomic_DNA"/>
</dbReference>
<dbReference type="PANTHER" id="PTHR12537">
    <property type="entry name" value="RNA BINDING PROTEIN PUMILIO-RELATED"/>
    <property type="match status" value="1"/>
</dbReference>
<dbReference type="GO" id="GO:0010608">
    <property type="term" value="P:post-transcriptional regulation of gene expression"/>
    <property type="evidence" value="ECO:0007669"/>
    <property type="project" value="TreeGrafter"/>
</dbReference>
<dbReference type="SUPFAM" id="SSF48371">
    <property type="entry name" value="ARM repeat"/>
    <property type="match status" value="1"/>
</dbReference>
<dbReference type="Pfam" id="PF00806">
    <property type="entry name" value="PUF"/>
    <property type="match status" value="4"/>
</dbReference>
<dbReference type="InterPro" id="IPR033133">
    <property type="entry name" value="PUM-HD"/>
</dbReference>
<evidence type="ECO:0000313" key="4">
    <source>
        <dbReference type="EMBL" id="ETO15270.1"/>
    </source>
</evidence>
<dbReference type="Gene3D" id="1.25.10.10">
    <property type="entry name" value="Leucine-rich Repeat Variant"/>
    <property type="match status" value="1"/>
</dbReference>
<dbReference type="PANTHER" id="PTHR12537:SF12">
    <property type="entry name" value="MATERNAL PROTEIN PUMILIO"/>
    <property type="match status" value="1"/>
</dbReference>
<organism evidence="4 5">
    <name type="scientific">Reticulomyxa filosa</name>
    <dbReference type="NCBI Taxonomy" id="46433"/>
    <lineage>
        <taxon>Eukaryota</taxon>
        <taxon>Sar</taxon>
        <taxon>Rhizaria</taxon>
        <taxon>Retaria</taxon>
        <taxon>Foraminifera</taxon>
        <taxon>Monothalamids</taxon>
        <taxon>Reticulomyxidae</taxon>
        <taxon>Reticulomyxa</taxon>
    </lineage>
</organism>
<proteinExistence type="predicted"/>
<feature type="domain" description="PUM-HD" evidence="3">
    <location>
        <begin position="1"/>
        <end position="175"/>
    </location>
</feature>
<dbReference type="Proteomes" id="UP000023152">
    <property type="component" value="Unassembled WGS sequence"/>
</dbReference>
<dbReference type="SMART" id="SM00025">
    <property type="entry name" value="Pumilio"/>
    <property type="match status" value="3"/>
</dbReference>
<dbReference type="OMA" id="YSTHIYG"/>
<gene>
    <name evidence="4" type="ORF">RFI_22096</name>
</gene>
<accession>X6MQ99</accession>
<feature type="non-terminal residue" evidence="4">
    <location>
        <position position="1"/>
    </location>
</feature>
<keyword evidence="5" id="KW-1185">Reference proteome</keyword>
<evidence type="ECO:0000259" key="3">
    <source>
        <dbReference type="PROSITE" id="PS50303"/>
    </source>
</evidence>
<dbReference type="OrthoDB" id="668540at2759"/>
<evidence type="ECO:0000313" key="5">
    <source>
        <dbReference type="Proteomes" id="UP000023152"/>
    </source>
</evidence>
<dbReference type="GO" id="GO:0005737">
    <property type="term" value="C:cytoplasm"/>
    <property type="evidence" value="ECO:0007669"/>
    <property type="project" value="TreeGrafter"/>
</dbReference>
<dbReference type="AlphaFoldDB" id="X6MQ99"/>
<dbReference type="InterPro" id="IPR016024">
    <property type="entry name" value="ARM-type_fold"/>
</dbReference>
<evidence type="ECO:0000256" key="1">
    <source>
        <dbReference type="ARBA" id="ARBA00022737"/>
    </source>
</evidence>
<dbReference type="PROSITE" id="PS50303">
    <property type="entry name" value="PUM_HD"/>
    <property type="match status" value="1"/>
</dbReference>
<comment type="caution">
    <text evidence="4">The sequence shown here is derived from an EMBL/GenBank/DDBJ whole genome shotgun (WGS) entry which is preliminary data.</text>
</comment>
<dbReference type="InterPro" id="IPR001313">
    <property type="entry name" value="Pumilio_RNA-bd_rpt"/>
</dbReference>
<keyword evidence="1" id="KW-0677">Repeat</keyword>
<dbReference type="GO" id="GO:0003729">
    <property type="term" value="F:mRNA binding"/>
    <property type="evidence" value="ECO:0007669"/>
    <property type="project" value="TreeGrafter"/>
</dbReference>
<sequence length="178" mass="20660">YSTHIYGCRVIQELLINCTNVQRTVLTHELTHKVSGLCRHQYGNYVIQKVLEMEENQKLIALMVQGICDDIDTLVFDKFSSNVVEKCLFLLQGEPRLKLVCSILYPQHRKKREGYLSARMVCDQYANYIIQTLLTVTTANYRKDLVRQLQESVTPKELLKFSWGKQILGKIRCSAKNM</sequence>